<dbReference type="RefSeq" id="WP_358363345.1">
    <property type="nucleotide sequence ID" value="NZ_JBEZFP010000167.1"/>
</dbReference>
<dbReference type="Proteomes" id="UP001551482">
    <property type="component" value="Unassembled WGS sequence"/>
</dbReference>
<keyword evidence="2" id="KW-0413">Isomerase</keyword>
<dbReference type="EMBL" id="JBEZFP010000167">
    <property type="protein sequence ID" value="MEU8139319.1"/>
    <property type="molecule type" value="Genomic_DNA"/>
</dbReference>
<protein>
    <submittedName>
        <fullName evidence="2">Sugar phosphate isomerase/epimerase</fullName>
    </submittedName>
</protein>
<dbReference type="Pfam" id="PF01261">
    <property type="entry name" value="AP_endonuc_2"/>
    <property type="match status" value="1"/>
</dbReference>
<feature type="domain" description="Xylose isomerase-like TIM barrel" evidence="1">
    <location>
        <begin position="24"/>
        <end position="243"/>
    </location>
</feature>
<evidence type="ECO:0000259" key="1">
    <source>
        <dbReference type="Pfam" id="PF01261"/>
    </source>
</evidence>
<accession>A0ABV3DU84</accession>
<dbReference type="Gene3D" id="3.20.20.150">
    <property type="entry name" value="Divalent-metal-dependent TIM barrel enzymes"/>
    <property type="match status" value="1"/>
</dbReference>
<dbReference type="InterPro" id="IPR013022">
    <property type="entry name" value="Xyl_isomerase-like_TIM-brl"/>
</dbReference>
<dbReference type="PANTHER" id="PTHR12110">
    <property type="entry name" value="HYDROXYPYRUVATE ISOMERASE"/>
    <property type="match status" value="1"/>
</dbReference>
<dbReference type="InterPro" id="IPR036237">
    <property type="entry name" value="Xyl_isomerase-like_sf"/>
</dbReference>
<name>A0ABV3DU84_9ACTN</name>
<organism evidence="2 3">
    <name type="scientific">Streptodolium elevatio</name>
    <dbReference type="NCBI Taxonomy" id="3157996"/>
    <lineage>
        <taxon>Bacteria</taxon>
        <taxon>Bacillati</taxon>
        <taxon>Actinomycetota</taxon>
        <taxon>Actinomycetes</taxon>
        <taxon>Kitasatosporales</taxon>
        <taxon>Streptomycetaceae</taxon>
        <taxon>Streptodolium</taxon>
    </lineage>
</organism>
<dbReference type="PANTHER" id="PTHR12110:SF48">
    <property type="entry name" value="BLL3656 PROTEIN"/>
    <property type="match status" value="1"/>
</dbReference>
<dbReference type="SUPFAM" id="SSF51658">
    <property type="entry name" value="Xylose isomerase-like"/>
    <property type="match status" value="1"/>
</dbReference>
<proteinExistence type="predicted"/>
<comment type="caution">
    <text evidence="2">The sequence shown here is derived from an EMBL/GenBank/DDBJ whole genome shotgun (WGS) entry which is preliminary data.</text>
</comment>
<evidence type="ECO:0000313" key="2">
    <source>
        <dbReference type="EMBL" id="MEU8139319.1"/>
    </source>
</evidence>
<gene>
    <name evidence="2" type="ORF">AB0C36_38205</name>
</gene>
<dbReference type="GO" id="GO:0016853">
    <property type="term" value="F:isomerase activity"/>
    <property type="evidence" value="ECO:0007669"/>
    <property type="project" value="UniProtKB-KW"/>
</dbReference>
<reference evidence="2 3" key="1">
    <citation type="submission" date="2024-06" db="EMBL/GenBank/DDBJ databases">
        <title>The Natural Products Discovery Center: Release of the First 8490 Sequenced Strains for Exploring Actinobacteria Biosynthetic Diversity.</title>
        <authorList>
            <person name="Kalkreuter E."/>
            <person name="Kautsar S.A."/>
            <person name="Yang D."/>
            <person name="Bader C.D."/>
            <person name="Teijaro C.N."/>
            <person name="Fluegel L."/>
            <person name="Davis C.M."/>
            <person name="Simpson J.R."/>
            <person name="Lauterbach L."/>
            <person name="Steele A.D."/>
            <person name="Gui C."/>
            <person name="Meng S."/>
            <person name="Li G."/>
            <person name="Viehrig K."/>
            <person name="Ye F."/>
            <person name="Su P."/>
            <person name="Kiefer A.F."/>
            <person name="Nichols A."/>
            <person name="Cepeda A.J."/>
            <person name="Yan W."/>
            <person name="Fan B."/>
            <person name="Jiang Y."/>
            <person name="Adhikari A."/>
            <person name="Zheng C.-J."/>
            <person name="Schuster L."/>
            <person name="Cowan T.M."/>
            <person name="Smanski M.J."/>
            <person name="Chevrette M.G."/>
            <person name="De Carvalho L.P.S."/>
            <person name="Shen B."/>
        </authorList>
    </citation>
    <scope>NUCLEOTIDE SEQUENCE [LARGE SCALE GENOMIC DNA]</scope>
    <source>
        <strain evidence="2 3">NPDC048946</strain>
    </source>
</reference>
<sequence length="272" mass="30225">MRFSFNTFNHSTYYGLAPSLPAQIRAAAAAGYDFIGLDLLSVLAHERDGLPPRELAKLLVEHELPCYELVSLSISADRDATRRSLDHILRAAEVLRPREVLCVVTGEPNAAVVSNAAECAAALARESVGLSLEFLPTRDVDSIEVADALLDRVAHPNLRLVVESWHFFRGPSTWDDLARLPLDRFGFVQFADAPAPVSDDIHHESMHRRVLPGEGVFELRRFCDAVTGKGYDRVVSMEVLSEQWRQADLGDFARATLDSARRLWARPDRAPA</sequence>
<keyword evidence="3" id="KW-1185">Reference proteome</keyword>
<evidence type="ECO:0000313" key="3">
    <source>
        <dbReference type="Proteomes" id="UP001551482"/>
    </source>
</evidence>
<dbReference type="InterPro" id="IPR050312">
    <property type="entry name" value="IolE/XylAMocC-like"/>
</dbReference>